<evidence type="ECO:0000256" key="1">
    <source>
        <dbReference type="SAM" id="MobiDB-lite"/>
    </source>
</evidence>
<dbReference type="InterPro" id="IPR039228">
    <property type="entry name" value="SZRD1"/>
</dbReference>
<gene>
    <name evidence="2" type="primary">Szrd1_0</name>
    <name evidence="2" type="ORF">ZAPATR_R14689</name>
</gene>
<dbReference type="EMBL" id="VZTU01015167">
    <property type="protein sequence ID" value="NXT78770.1"/>
    <property type="molecule type" value="Genomic_DNA"/>
</dbReference>
<reference evidence="2 3" key="1">
    <citation type="submission" date="2019-09" db="EMBL/GenBank/DDBJ databases">
        <title>Bird 10,000 Genomes (B10K) Project - Family phase.</title>
        <authorList>
            <person name="Zhang G."/>
        </authorList>
    </citation>
    <scope>NUCLEOTIDE SEQUENCE [LARGE SCALE GENOMIC DNA]</scope>
    <source>
        <strain evidence="2">B10K-DU-011-47</strain>
        <tissue evidence="2">Mixed tissue sample</tissue>
    </source>
</reference>
<dbReference type="AlphaFoldDB" id="A0A7L3FHG5"/>
<feature type="region of interest" description="Disordered" evidence="1">
    <location>
        <begin position="57"/>
        <end position="117"/>
    </location>
</feature>
<feature type="compositionally biased region" description="Basic and acidic residues" evidence="1">
    <location>
        <begin position="70"/>
        <end position="81"/>
    </location>
</feature>
<dbReference type="PANTHER" id="PTHR31796:SF2">
    <property type="entry name" value="SUZ DOMAIN-CONTAINING PROTEIN 1"/>
    <property type="match status" value="1"/>
</dbReference>
<accession>A0A7L3FHG5</accession>
<proteinExistence type="predicted"/>
<feature type="non-terminal residue" evidence="2">
    <location>
        <position position="117"/>
    </location>
</feature>
<feature type="compositionally biased region" description="Basic and acidic residues" evidence="1">
    <location>
        <begin position="1"/>
        <end position="17"/>
    </location>
</feature>
<evidence type="ECO:0000313" key="2">
    <source>
        <dbReference type="EMBL" id="NXT78770.1"/>
    </source>
</evidence>
<organism evidence="2 3">
    <name type="scientific">Zapornia atra</name>
    <name type="common">Henderson crake</name>
    <dbReference type="NCBI Taxonomy" id="2585822"/>
    <lineage>
        <taxon>Eukaryota</taxon>
        <taxon>Metazoa</taxon>
        <taxon>Chordata</taxon>
        <taxon>Craniata</taxon>
        <taxon>Vertebrata</taxon>
        <taxon>Euteleostomi</taxon>
        <taxon>Archelosauria</taxon>
        <taxon>Archosauria</taxon>
        <taxon>Dinosauria</taxon>
        <taxon>Saurischia</taxon>
        <taxon>Theropoda</taxon>
        <taxon>Coelurosauria</taxon>
        <taxon>Aves</taxon>
        <taxon>Neognathae</taxon>
        <taxon>Neoaves</taxon>
        <taxon>Gruiformes</taxon>
        <taxon>Rallidae</taxon>
        <taxon>Zapornia</taxon>
    </lineage>
</organism>
<comment type="caution">
    <text evidence="2">The sequence shown here is derived from an EMBL/GenBank/DDBJ whole genome shotgun (WGS) entry which is preliminary data.</text>
</comment>
<feature type="region of interest" description="Disordered" evidence="1">
    <location>
        <begin position="1"/>
        <end position="23"/>
    </location>
</feature>
<evidence type="ECO:0000313" key="3">
    <source>
        <dbReference type="Proteomes" id="UP000557426"/>
    </source>
</evidence>
<dbReference type="PANTHER" id="PTHR31796">
    <property type="entry name" value="SUZ DOMAIN-CONTAINING PROTEIN 1"/>
    <property type="match status" value="1"/>
</dbReference>
<keyword evidence="3" id="KW-1185">Reference proteome</keyword>
<dbReference type="Proteomes" id="UP000557426">
    <property type="component" value="Unassembled WGS sequence"/>
</dbReference>
<name>A0A7L3FHG5_9GRUI</name>
<sequence>DRQLEKKLKIMQKESRKSKSSPEVQIMIQNDSLPSGPPPQIQISERMTTNSILCNPNFTSRPAFPVKSLGQREAEDTDAREQTLGSTSPKEQEKLFLEQPTRISHPGDTRQPNNDLK</sequence>
<feature type="non-terminal residue" evidence="2">
    <location>
        <position position="1"/>
    </location>
</feature>
<protein>
    <submittedName>
        <fullName evidence="2">SZRD1 protein</fullName>
    </submittedName>
</protein>